<accession>A0A8R1IRZ4</accession>
<proteinExistence type="predicted"/>
<dbReference type="AlphaFoldDB" id="A0A8R1IRZ4"/>
<organism evidence="1 2">
    <name type="scientific">Caenorhabditis japonica</name>
    <dbReference type="NCBI Taxonomy" id="281687"/>
    <lineage>
        <taxon>Eukaryota</taxon>
        <taxon>Metazoa</taxon>
        <taxon>Ecdysozoa</taxon>
        <taxon>Nematoda</taxon>
        <taxon>Chromadorea</taxon>
        <taxon>Rhabditida</taxon>
        <taxon>Rhabditina</taxon>
        <taxon>Rhabditomorpha</taxon>
        <taxon>Rhabditoidea</taxon>
        <taxon>Rhabditidae</taxon>
        <taxon>Peloderinae</taxon>
        <taxon>Caenorhabditis</taxon>
    </lineage>
</organism>
<sequence>MDRKEILRIFETKEWDPDERARTYVNKTKLEGFRDNLNLRNIAIPWESGDRDIIRSDGLLATIRMEPRRFYFLVWHDRFPK</sequence>
<evidence type="ECO:0000313" key="1">
    <source>
        <dbReference type="EnsemblMetazoa" id="CJA38553.1"/>
    </source>
</evidence>
<evidence type="ECO:0000313" key="2">
    <source>
        <dbReference type="Proteomes" id="UP000005237"/>
    </source>
</evidence>
<reference evidence="1" key="2">
    <citation type="submission" date="2022-06" db="UniProtKB">
        <authorList>
            <consortium name="EnsemblMetazoa"/>
        </authorList>
    </citation>
    <scope>IDENTIFICATION</scope>
    <source>
        <strain evidence="1">DF5081</strain>
    </source>
</reference>
<dbReference type="Proteomes" id="UP000005237">
    <property type="component" value="Unassembled WGS sequence"/>
</dbReference>
<name>A0A8R1IRZ4_CAEJA</name>
<protein>
    <submittedName>
        <fullName evidence="1">Uncharacterized protein</fullName>
    </submittedName>
</protein>
<keyword evidence="2" id="KW-1185">Reference proteome</keyword>
<reference evidence="2" key="1">
    <citation type="submission" date="2010-08" db="EMBL/GenBank/DDBJ databases">
        <authorList>
            <consortium name="Caenorhabditis japonica Sequencing Consortium"/>
            <person name="Wilson R.K."/>
        </authorList>
    </citation>
    <scope>NUCLEOTIDE SEQUENCE [LARGE SCALE GENOMIC DNA]</scope>
    <source>
        <strain evidence="2">DF5081</strain>
    </source>
</reference>
<dbReference type="EnsemblMetazoa" id="CJA38553.1">
    <property type="protein sequence ID" value="CJA38553.1"/>
    <property type="gene ID" value="WBGene00214400"/>
</dbReference>